<keyword evidence="2" id="KW-1185">Reference proteome</keyword>
<dbReference type="InterPro" id="IPR012340">
    <property type="entry name" value="NA-bd_OB-fold"/>
</dbReference>
<dbReference type="GO" id="GO:0003676">
    <property type="term" value="F:nucleic acid binding"/>
    <property type="evidence" value="ECO:0007669"/>
    <property type="project" value="InterPro"/>
</dbReference>
<dbReference type="SUPFAM" id="SSF50249">
    <property type="entry name" value="Nucleic acid-binding proteins"/>
    <property type="match status" value="2"/>
</dbReference>
<proteinExistence type="predicted"/>
<reference evidence="2" key="1">
    <citation type="submission" date="2016-10" db="EMBL/GenBank/DDBJ databases">
        <authorList>
            <person name="Varghese N."/>
            <person name="Submissions S."/>
        </authorList>
    </citation>
    <scope>NUCLEOTIDE SEQUENCE [LARGE SCALE GENOMIC DNA]</scope>
    <source>
        <strain evidence="2">CGMCC 1.6494</strain>
    </source>
</reference>
<dbReference type="CDD" id="cd04458">
    <property type="entry name" value="CSP_CDS"/>
    <property type="match status" value="1"/>
</dbReference>
<evidence type="ECO:0000313" key="1">
    <source>
        <dbReference type="EMBL" id="SDN67555.1"/>
    </source>
</evidence>
<dbReference type="Proteomes" id="UP000199677">
    <property type="component" value="Unassembled WGS sequence"/>
</dbReference>
<dbReference type="AlphaFoldDB" id="A0A1H0DBP3"/>
<dbReference type="SUPFAM" id="SSF52540">
    <property type="entry name" value="P-loop containing nucleoside triphosphate hydrolases"/>
    <property type="match status" value="1"/>
</dbReference>
<name>A0A1H0DBP3_9GAMM</name>
<sequence>MTQVDIAETKINTLIKEIREDISAIESEEDSKIKVINRIFHECLGWPFSSFICETNHENGFSDYILKIEGNASLIVEAKRIGILGINSTITDKCRTLKISGSTLKPSSEGIKQAHSYASEAGIPISVVTDGITWIIFKNWVPGGYREKEAFVFPSLDSVSNSFSEFYELLSFENFKAKLFNAIFDKIHNSRQYLTSPLVSALDPSEINILQKSPIALDLEKILNSFFTQLTGDENSEIMKECFVESNESRIADYSLEKITNGVLNNLPKDKNKVGSELSNLVEINIHAEMPSDSDMSVFIVGPTGSGKTTYIDRFFSKILPLSTRKQCLPININCLDASGDDNTTVSWLTETVITFLEKELFLEGFPSYKDLQGMYFNQYKRMASGYLKKIYENDKAAFDEKFSTFLESEVRDNREGYLESLLHFTIHNRKKLPIITVDNTDEFTLDFKIKIFQLCNSYRRKVNLCMLIFPVTDKSAWSFSKTDIFTIHQSRSFFLPTPSPREVFRKRIEYLNKKLVAADTIDSKDYLSNRGIRIKLTDISKFAQVLEDIFVENNFTAKTLGELTNYNIRSIMNLSKRIITSPVIRIEDLITSYITTGSISFPKFVDALIRGDYEAYRVSTGDDFGVVSTFKLSSDKIHSPLLTLRILSLLRATKQTGRDVDERHLTINSIVNYFEALGIDSVDIETCLKEIVSLRLIEPYDPSTNVLNEIQKVAITYKGLAHYDLSTKNSVYFYQMALTTGICDSEVAHEIRSYFKSSRPFGEITSSVRKAFSTYLINEDSKFITNNHNNEQFKCQRDLIRDIQAFSISKNDDRTEDQDNLSIHLGKRLIGKIERYDPEKDFGFVSLSEIDDEVYFKTKKLENNELDSIHDGDIIYCTLSKDNKGLQIKTIDGFVNGRNKLQTEKCLIKFYNPERGYGFVIIGATSNEAFFHKTAFPNNFYSHLKEGLEFKAEIRLKEDGKYQVRRCIDVFS</sequence>
<evidence type="ECO:0000313" key="2">
    <source>
        <dbReference type="Proteomes" id="UP000199677"/>
    </source>
</evidence>
<accession>A0A1H0DBP3</accession>
<dbReference type="InterPro" id="IPR027417">
    <property type="entry name" value="P-loop_NTPase"/>
</dbReference>
<protein>
    <submittedName>
        <fullName evidence="1">Cold shock protein, CspA family</fullName>
    </submittedName>
</protein>
<organism evidence="1 2">
    <name type="scientific">Vreelandella arcis</name>
    <dbReference type="NCBI Taxonomy" id="416873"/>
    <lineage>
        <taxon>Bacteria</taxon>
        <taxon>Pseudomonadati</taxon>
        <taxon>Pseudomonadota</taxon>
        <taxon>Gammaproteobacteria</taxon>
        <taxon>Oceanospirillales</taxon>
        <taxon>Halomonadaceae</taxon>
        <taxon>Vreelandella</taxon>
    </lineage>
</organism>
<dbReference type="Gene3D" id="2.40.50.140">
    <property type="entry name" value="Nucleic acid-binding proteins"/>
    <property type="match status" value="2"/>
</dbReference>
<dbReference type="InterPro" id="IPR002059">
    <property type="entry name" value="CSP_DNA-bd"/>
</dbReference>
<gene>
    <name evidence="1" type="ORF">SAMN04487951_10754</name>
</gene>
<dbReference type="OrthoDB" id="9804077at2"/>
<dbReference type="RefSeq" id="WP_089705606.1">
    <property type="nucleotide sequence ID" value="NZ_FNII01000007.1"/>
</dbReference>
<dbReference type="Gene3D" id="3.40.50.300">
    <property type="entry name" value="P-loop containing nucleotide triphosphate hydrolases"/>
    <property type="match status" value="1"/>
</dbReference>
<dbReference type="EMBL" id="FNII01000007">
    <property type="protein sequence ID" value="SDN67555.1"/>
    <property type="molecule type" value="Genomic_DNA"/>
</dbReference>